<dbReference type="EMBL" id="SPHZ02000011">
    <property type="protein sequence ID" value="KAF0894514.1"/>
    <property type="molecule type" value="Genomic_DNA"/>
</dbReference>
<gene>
    <name evidence="1" type="ORF">E2562_039440</name>
</gene>
<sequence length="103" mass="11630">MKFLVSYKTQVSMRLVAWKGPDDPSTGDFSCSGDPNLNFQVFIWNGTRPYRRIIALDSVSVSGRAYGTNDASFLYETVVNTEDEFYVMYTTSDASPYARITLD</sequence>
<evidence type="ECO:0000313" key="1">
    <source>
        <dbReference type="EMBL" id="KAF0894514.1"/>
    </source>
</evidence>
<accession>A0A6G1C3W4</accession>
<dbReference type="AlphaFoldDB" id="A0A6G1C3W4"/>
<dbReference type="OrthoDB" id="690164at2759"/>
<protein>
    <submittedName>
        <fullName evidence="1">Uncharacterized protein</fullName>
    </submittedName>
</protein>
<name>A0A6G1C3W4_9ORYZ</name>
<comment type="caution">
    <text evidence="1">The sequence shown here is derived from an EMBL/GenBank/DDBJ whole genome shotgun (WGS) entry which is preliminary data.</text>
</comment>
<proteinExistence type="predicted"/>
<evidence type="ECO:0000313" key="2">
    <source>
        <dbReference type="Proteomes" id="UP000479710"/>
    </source>
</evidence>
<reference evidence="1 2" key="1">
    <citation type="submission" date="2019-11" db="EMBL/GenBank/DDBJ databases">
        <title>Whole genome sequence of Oryza granulata.</title>
        <authorList>
            <person name="Li W."/>
        </authorList>
    </citation>
    <scope>NUCLEOTIDE SEQUENCE [LARGE SCALE GENOMIC DNA]</scope>
    <source>
        <strain evidence="2">cv. Menghai</strain>
        <tissue evidence="1">Leaf</tissue>
    </source>
</reference>
<keyword evidence="2" id="KW-1185">Reference proteome</keyword>
<organism evidence="1 2">
    <name type="scientific">Oryza meyeriana var. granulata</name>
    <dbReference type="NCBI Taxonomy" id="110450"/>
    <lineage>
        <taxon>Eukaryota</taxon>
        <taxon>Viridiplantae</taxon>
        <taxon>Streptophyta</taxon>
        <taxon>Embryophyta</taxon>
        <taxon>Tracheophyta</taxon>
        <taxon>Spermatophyta</taxon>
        <taxon>Magnoliopsida</taxon>
        <taxon>Liliopsida</taxon>
        <taxon>Poales</taxon>
        <taxon>Poaceae</taxon>
        <taxon>BOP clade</taxon>
        <taxon>Oryzoideae</taxon>
        <taxon>Oryzeae</taxon>
        <taxon>Oryzinae</taxon>
        <taxon>Oryza</taxon>
        <taxon>Oryza meyeriana</taxon>
    </lineage>
</organism>
<dbReference type="Proteomes" id="UP000479710">
    <property type="component" value="Unassembled WGS sequence"/>
</dbReference>